<dbReference type="PROSITE" id="PS00352">
    <property type="entry name" value="CSD_1"/>
    <property type="match status" value="1"/>
</dbReference>
<dbReference type="PRINTS" id="PR00050">
    <property type="entry name" value="COLDSHOCK"/>
</dbReference>
<evidence type="ECO:0000313" key="9">
    <source>
        <dbReference type="EMBL" id="GGM19223.1"/>
    </source>
</evidence>
<dbReference type="InterPro" id="IPR011129">
    <property type="entry name" value="CSD"/>
</dbReference>
<evidence type="ECO:0000256" key="7">
    <source>
        <dbReference type="RuleBase" id="RU000408"/>
    </source>
</evidence>
<dbReference type="Gene3D" id="2.40.50.140">
    <property type="entry name" value="Nucleic acid-binding proteins"/>
    <property type="match status" value="1"/>
</dbReference>
<sequence>MSIRRQGIIKWFSEAKGFGFIKPQEGPDLFVHLSACEDPGFRGLYEGQLVSYQLIMGAKGFQADHVRNR</sequence>
<dbReference type="SMART" id="SM00357">
    <property type="entry name" value="CSP"/>
    <property type="match status" value="1"/>
</dbReference>
<evidence type="ECO:0000256" key="5">
    <source>
        <dbReference type="ARBA" id="ARBA00023159"/>
    </source>
</evidence>
<keyword evidence="2" id="KW-0963">Cytoplasm</keyword>
<comment type="caution">
    <text evidence="9">The sequence shown here is derived from an EMBL/GenBank/DDBJ whole genome shotgun (WGS) entry which is preliminary data.</text>
</comment>
<accession>A0ABQ2GY12</accession>
<dbReference type="InterPro" id="IPR012156">
    <property type="entry name" value="Cold_shock_CspA"/>
</dbReference>
<name>A0ABQ2GY12_9PSED</name>
<dbReference type="CDD" id="cd04458">
    <property type="entry name" value="CSP_CDS"/>
    <property type="match status" value="1"/>
</dbReference>
<dbReference type="SUPFAM" id="SSF50249">
    <property type="entry name" value="Nucleic acid-binding proteins"/>
    <property type="match status" value="1"/>
</dbReference>
<evidence type="ECO:0000259" key="8">
    <source>
        <dbReference type="PROSITE" id="PS51857"/>
    </source>
</evidence>
<dbReference type="PIRSF" id="PIRSF002599">
    <property type="entry name" value="Cold_shock_A"/>
    <property type="match status" value="1"/>
</dbReference>
<evidence type="ECO:0000256" key="1">
    <source>
        <dbReference type="ARBA" id="ARBA00004496"/>
    </source>
</evidence>
<dbReference type="PROSITE" id="PS51857">
    <property type="entry name" value="CSD_2"/>
    <property type="match status" value="1"/>
</dbReference>
<keyword evidence="10" id="KW-1185">Reference proteome</keyword>
<keyword evidence="5" id="KW-0010">Activator</keyword>
<dbReference type="InterPro" id="IPR019844">
    <property type="entry name" value="CSD_CS"/>
</dbReference>
<gene>
    <name evidence="9" type="primary">cspA</name>
    <name evidence="9" type="ORF">GCM10009425_32640</name>
</gene>
<organism evidence="9 10">
    <name type="scientific">Pseudomonas asuensis</name>
    <dbReference type="NCBI Taxonomy" id="1825787"/>
    <lineage>
        <taxon>Bacteria</taxon>
        <taxon>Pseudomonadati</taxon>
        <taxon>Pseudomonadota</taxon>
        <taxon>Gammaproteobacteria</taxon>
        <taxon>Pseudomonadales</taxon>
        <taxon>Pseudomonadaceae</taxon>
        <taxon>Pseudomonas</taxon>
    </lineage>
</organism>
<keyword evidence="3" id="KW-0805">Transcription regulation</keyword>
<dbReference type="InterPro" id="IPR012340">
    <property type="entry name" value="NA-bd_OB-fold"/>
</dbReference>
<dbReference type="RefSeq" id="WP_188867186.1">
    <property type="nucleotide sequence ID" value="NZ_BMNW01000007.1"/>
</dbReference>
<dbReference type="PANTHER" id="PTHR46565:SF20">
    <property type="entry name" value="COLD SHOCK DOMAIN-CONTAINING PROTEIN 4"/>
    <property type="match status" value="1"/>
</dbReference>
<evidence type="ECO:0000313" key="10">
    <source>
        <dbReference type="Proteomes" id="UP000616499"/>
    </source>
</evidence>
<dbReference type="InterPro" id="IPR002059">
    <property type="entry name" value="CSP_DNA-bd"/>
</dbReference>
<keyword evidence="6" id="KW-0804">Transcription</keyword>
<comment type="subcellular location">
    <subcellularLocation>
        <location evidence="1 7">Cytoplasm</location>
    </subcellularLocation>
</comment>
<keyword evidence="4" id="KW-0238">DNA-binding</keyword>
<evidence type="ECO:0000256" key="2">
    <source>
        <dbReference type="ARBA" id="ARBA00022490"/>
    </source>
</evidence>
<proteinExistence type="predicted"/>
<feature type="domain" description="CSD" evidence="8">
    <location>
        <begin position="4"/>
        <end position="68"/>
    </location>
</feature>
<evidence type="ECO:0000256" key="3">
    <source>
        <dbReference type="ARBA" id="ARBA00023015"/>
    </source>
</evidence>
<dbReference type="Proteomes" id="UP000616499">
    <property type="component" value="Unassembled WGS sequence"/>
</dbReference>
<dbReference type="Pfam" id="PF00313">
    <property type="entry name" value="CSD"/>
    <property type="match status" value="1"/>
</dbReference>
<protein>
    <submittedName>
        <fullName evidence="9">Cold-shock protein</fullName>
    </submittedName>
</protein>
<evidence type="ECO:0000256" key="4">
    <source>
        <dbReference type="ARBA" id="ARBA00023125"/>
    </source>
</evidence>
<reference evidence="10" key="1">
    <citation type="journal article" date="2019" name="Int. J. Syst. Evol. Microbiol.">
        <title>The Global Catalogue of Microorganisms (GCM) 10K type strain sequencing project: providing services to taxonomists for standard genome sequencing and annotation.</title>
        <authorList>
            <consortium name="The Broad Institute Genomics Platform"/>
            <consortium name="The Broad Institute Genome Sequencing Center for Infectious Disease"/>
            <person name="Wu L."/>
            <person name="Ma J."/>
        </authorList>
    </citation>
    <scope>NUCLEOTIDE SEQUENCE [LARGE SCALE GENOMIC DNA]</scope>
    <source>
        <strain evidence="10">JCM 13501</strain>
    </source>
</reference>
<dbReference type="EMBL" id="BMNW01000007">
    <property type="protein sequence ID" value="GGM19223.1"/>
    <property type="molecule type" value="Genomic_DNA"/>
</dbReference>
<evidence type="ECO:0000256" key="6">
    <source>
        <dbReference type="ARBA" id="ARBA00023163"/>
    </source>
</evidence>
<dbReference type="PANTHER" id="PTHR46565">
    <property type="entry name" value="COLD SHOCK DOMAIN PROTEIN 2"/>
    <property type="match status" value="1"/>
</dbReference>